<gene>
    <name evidence="13" type="primary">bioB</name>
    <name evidence="16" type="ORF">GJV85_00865</name>
</gene>
<keyword evidence="17" id="KW-1185">Reference proteome</keyword>
<dbReference type="Pfam" id="PF06968">
    <property type="entry name" value="BATS"/>
    <property type="match status" value="1"/>
</dbReference>
<comment type="caution">
    <text evidence="13">Lacks conserved residue(s) required for the propagation of feature annotation.</text>
</comment>
<reference evidence="16" key="1">
    <citation type="submission" date="2019-11" db="EMBL/GenBank/DDBJ databases">
        <authorList>
            <person name="Kojima H."/>
        </authorList>
    </citation>
    <scope>NUCLEOTIDE SEQUENCE</scope>
    <source>
        <strain evidence="16">H1576</strain>
    </source>
</reference>
<keyword evidence="5 13" id="KW-0808">Transferase</keyword>
<evidence type="ECO:0000313" key="16">
    <source>
        <dbReference type="EMBL" id="QSZ40728.1"/>
    </source>
</evidence>
<dbReference type="SFLD" id="SFLDS00029">
    <property type="entry name" value="Radical_SAM"/>
    <property type="match status" value="1"/>
</dbReference>
<evidence type="ECO:0000259" key="15">
    <source>
        <dbReference type="PROSITE" id="PS51918"/>
    </source>
</evidence>
<dbReference type="NCBIfam" id="NF006308">
    <property type="entry name" value="PRK08508.1"/>
    <property type="match status" value="1"/>
</dbReference>
<proteinExistence type="inferred from homology"/>
<dbReference type="NCBIfam" id="TIGR00433">
    <property type="entry name" value="bioB"/>
    <property type="match status" value="1"/>
</dbReference>
<reference evidence="16" key="2">
    <citation type="submission" date="2021-04" db="EMBL/GenBank/DDBJ databases">
        <title>Isolation and characterization of a novel species of the genus Sulfurimonas.</title>
        <authorList>
            <person name="Fukui M."/>
        </authorList>
    </citation>
    <scope>NUCLEOTIDE SEQUENCE</scope>
    <source>
        <strain evidence="16">H1576</strain>
    </source>
</reference>
<keyword evidence="6 13" id="KW-0949">S-adenosyl-L-methionine</keyword>
<dbReference type="SMART" id="SM00729">
    <property type="entry name" value="Elp3"/>
    <property type="match status" value="1"/>
</dbReference>
<comment type="cofactor">
    <cofactor evidence="13 14">
        <name>[4Fe-4S] cluster</name>
        <dbReference type="ChEBI" id="CHEBI:49883"/>
    </cofactor>
    <text evidence="13 14">Binds 1 [4Fe-4S] cluster. The cluster is coordinated with 3 cysteines and an exchangeable S-adenosyl-L-methionine.</text>
</comment>
<dbReference type="InterPro" id="IPR006638">
    <property type="entry name" value="Elp3/MiaA/NifB-like_rSAM"/>
</dbReference>
<dbReference type="Pfam" id="PF04055">
    <property type="entry name" value="Radical_SAM"/>
    <property type="match status" value="1"/>
</dbReference>
<dbReference type="PANTHER" id="PTHR22976">
    <property type="entry name" value="BIOTIN SYNTHASE"/>
    <property type="match status" value="1"/>
</dbReference>
<keyword evidence="7 13" id="KW-0001">2Fe-2S</keyword>
<dbReference type="SFLD" id="SFLDG01060">
    <property type="entry name" value="BATS_domain_containing"/>
    <property type="match status" value="1"/>
</dbReference>
<sequence length="281" mass="31005">MSQEIFLCSICNINSGTCKEDCKFCSQSVRYKADIDRYKQKPLEEIQKEAITARDNGALGFCLVTADKGLNDKTLAFVCSVAKAVTEVAPELRLIACNGTASLEQLLVLKEAGIKAYNHNLETSEAFYPKICTTHPWSERYETCQNVNESGLVLITGGIFGLGETQEDRISMLNSIASLNPTSVPINFYHHNEALELEPNSLTVDEALSLVKLARESVPKAERIMIAGGRELMFGSRQEEIFTHGANSIVIGNYLTTSGRIMSKDLEMLKSLNLEVAKKVK</sequence>
<dbReference type="GO" id="GO:0051537">
    <property type="term" value="F:2 iron, 2 sulfur cluster binding"/>
    <property type="evidence" value="ECO:0007669"/>
    <property type="project" value="UniProtKB-KW"/>
</dbReference>
<dbReference type="InterPro" id="IPR010722">
    <property type="entry name" value="BATS_dom"/>
</dbReference>
<feature type="binding site" evidence="13 14">
    <location>
        <position position="62"/>
    </location>
    <ligand>
        <name>[2Fe-2S] cluster</name>
        <dbReference type="ChEBI" id="CHEBI:190135"/>
    </ligand>
</feature>
<dbReference type="InterPro" id="IPR024177">
    <property type="entry name" value="Biotin_synthase"/>
</dbReference>
<evidence type="ECO:0000256" key="11">
    <source>
        <dbReference type="ARBA" id="ARBA00023014"/>
    </source>
</evidence>
<comment type="similarity">
    <text evidence="2 13">Belongs to the radical SAM superfamily. Biotin synthase family.</text>
</comment>
<dbReference type="GO" id="GO:0051539">
    <property type="term" value="F:4 iron, 4 sulfur cluster binding"/>
    <property type="evidence" value="ECO:0007669"/>
    <property type="project" value="UniProtKB-KW"/>
</dbReference>
<dbReference type="AlphaFoldDB" id="A0A975AYA8"/>
<dbReference type="Gene3D" id="3.20.20.70">
    <property type="entry name" value="Aldolase class I"/>
    <property type="match status" value="1"/>
</dbReference>
<evidence type="ECO:0000256" key="5">
    <source>
        <dbReference type="ARBA" id="ARBA00022679"/>
    </source>
</evidence>
<dbReference type="CDD" id="cd01335">
    <property type="entry name" value="Radical_SAM"/>
    <property type="match status" value="1"/>
</dbReference>
<comment type="catalytic activity">
    <reaction evidence="12 13">
        <text>(4R,5S)-dethiobiotin + (sulfur carrier)-SH + 2 reduced [2Fe-2S]-[ferredoxin] + 2 S-adenosyl-L-methionine = (sulfur carrier)-H + biotin + 2 5'-deoxyadenosine + 2 L-methionine + 2 oxidized [2Fe-2S]-[ferredoxin]</text>
        <dbReference type="Rhea" id="RHEA:22060"/>
        <dbReference type="Rhea" id="RHEA-COMP:10000"/>
        <dbReference type="Rhea" id="RHEA-COMP:10001"/>
        <dbReference type="Rhea" id="RHEA-COMP:14737"/>
        <dbReference type="Rhea" id="RHEA-COMP:14739"/>
        <dbReference type="ChEBI" id="CHEBI:17319"/>
        <dbReference type="ChEBI" id="CHEBI:29917"/>
        <dbReference type="ChEBI" id="CHEBI:33737"/>
        <dbReference type="ChEBI" id="CHEBI:33738"/>
        <dbReference type="ChEBI" id="CHEBI:57586"/>
        <dbReference type="ChEBI" id="CHEBI:57844"/>
        <dbReference type="ChEBI" id="CHEBI:59789"/>
        <dbReference type="ChEBI" id="CHEBI:64428"/>
        <dbReference type="ChEBI" id="CHEBI:149473"/>
        <dbReference type="EC" id="2.8.1.6"/>
    </reaction>
</comment>
<dbReference type="InterPro" id="IPR058240">
    <property type="entry name" value="rSAM_sf"/>
</dbReference>
<dbReference type="GO" id="GO:0004076">
    <property type="term" value="F:biotin synthase activity"/>
    <property type="evidence" value="ECO:0007669"/>
    <property type="project" value="UniProtKB-UniRule"/>
</dbReference>
<dbReference type="GO" id="GO:0005506">
    <property type="term" value="F:iron ion binding"/>
    <property type="evidence" value="ECO:0007669"/>
    <property type="project" value="UniProtKB-UniRule"/>
</dbReference>
<feature type="domain" description="Radical SAM core" evidence="15">
    <location>
        <begin position="1"/>
        <end position="230"/>
    </location>
</feature>
<evidence type="ECO:0000256" key="8">
    <source>
        <dbReference type="ARBA" id="ARBA00022723"/>
    </source>
</evidence>
<dbReference type="EC" id="2.8.1.6" evidence="3 13"/>
<comment type="cofactor">
    <cofactor evidence="13">
        <name>[2Fe-2S] cluster</name>
        <dbReference type="ChEBI" id="CHEBI:190135"/>
    </cofactor>
    <text evidence="13">Binds 1 [2Fe-2S] cluster. The cluster is coordinated with 3 cysteines and 1 arginine.</text>
</comment>
<dbReference type="PANTHER" id="PTHR22976:SF2">
    <property type="entry name" value="BIOTIN SYNTHASE, MITOCHONDRIAL"/>
    <property type="match status" value="1"/>
</dbReference>
<dbReference type="InterPro" id="IPR007197">
    <property type="entry name" value="rSAM"/>
</dbReference>
<dbReference type="HAMAP" id="MF_01694">
    <property type="entry name" value="BioB"/>
    <property type="match status" value="1"/>
</dbReference>
<comment type="function">
    <text evidence="13">Catalyzes the conversion of dethiobiotin (DTB) to biotin by the insertion of a sulfur atom into dethiobiotin via a radical-based mechanism.</text>
</comment>
<feature type="binding site" evidence="13 14">
    <location>
        <position position="25"/>
    </location>
    <ligand>
        <name>[4Fe-4S] cluster</name>
        <dbReference type="ChEBI" id="CHEBI:49883"/>
        <note>4Fe-4S-S-AdoMet</note>
    </ligand>
</feature>
<dbReference type="SUPFAM" id="SSF102114">
    <property type="entry name" value="Radical SAM enzymes"/>
    <property type="match status" value="1"/>
</dbReference>
<dbReference type="SFLD" id="SFLDG01278">
    <property type="entry name" value="biotin_synthase_like"/>
    <property type="match status" value="1"/>
</dbReference>
<evidence type="ECO:0000313" key="17">
    <source>
        <dbReference type="Proteomes" id="UP000671852"/>
    </source>
</evidence>
<dbReference type="Proteomes" id="UP000671852">
    <property type="component" value="Chromosome"/>
</dbReference>
<dbReference type="PROSITE" id="PS51918">
    <property type="entry name" value="RADICAL_SAM"/>
    <property type="match status" value="1"/>
</dbReference>
<dbReference type="GO" id="GO:0009102">
    <property type="term" value="P:biotin biosynthetic process"/>
    <property type="evidence" value="ECO:0007669"/>
    <property type="project" value="UniProtKB-UniRule"/>
</dbReference>
<keyword evidence="11 13" id="KW-0411">Iron-sulfur</keyword>
<comment type="subunit">
    <text evidence="13">Homodimer.</text>
</comment>
<evidence type="ECO:0000256" key="10">
    <source>
        <dbReference type="ARBA" id="ARBA00023004"/>
    </source>
</evidence>
<organism evidence="16 17">
    <name type="scientific">Sulfurimonas aquatica</name>
    <dbReference type="NCBI Taxonomy" id="2672570"/>
    <lineage>
        <taxon>Bacteria</taxon>
        <taxon>Pseudomonadati</taxon>
        <taxon>Campylobacterota</taxon>
        <taxon>Epsilonproteobacteria</taxon>
        <taxon>Campylobacterales</taxon>
        <taxon>Sulfurimonadaceae</taxon>
        <taxon>Sulfurimonas</taxon>
    </lineage>
</organism>
<keyword evidence="9 13" id="KW-0093">Biotin biosynthesis</keyword>
<evidence type="ECO:0000256" key="13">
    <source>
        <dbReference type="HAMAP-Rule" id="MF_01694"/>
    </source>
</evidence>
<evidence type="ECO:0000256" key="14">
    <source>
        <dbReference type="PIRSR" id="PIRSR001619-1"/>
    </source>
</evidence>
<dbReference type="KEGG" id="saqt:GJV85_00865"/>
<feature type="binding site" evidence="13 14">
    <location>
        <position position="18"/>
    </location>
    <ligand>
        <name>[4Fe-4S] cluster</name>
        <dbReference type="ChEBI" id="CHEBI:49883"/>
        <note>4Fe-4S-S-AdoMet</note>
    </ligand>
</feature>
<evidence type="ECO:0000256" key="12">
    <source>
        <dbReference type="ARBA" id="ARBA00051157"/>
    </source>
</evidence>
<dbReference type="InterPro" id="IPR013785">
    <property type="entry name" value="Aldolase_TIM"/>
</dbReference>
<evidence type="ECO:0000256" key="9">
    <source>
        <dbReference type="ARBA" id="ARBA00022756"/>
    </source>
</evidence>
<keyword evidence="10 13" id="KW-0408">Iron</keyword>
<dbReference type="SMART" id="SM00876">
    <property type="entry name" value="BATS"/>
    <property type="match status" value="1"/>
</dbReference>
<dbReference type="EMBL" id="CP046072">
    <property type="protein sequence ID" value="QSZ40728.1"/>
    <property type="molecule type" value="Genomic_DNA"/>
</dbReference>
<evidence type="ECO:0000256" key="4">
    <source>
        <dbReference type="ARBA" id="ARBA00022485"/>
    </source>
</evidence>
<evidence type="ECO:0000256" key="3">
    <source>
        <dbReference type="ARBA" id="ARBA00012236"/>
    </source>
</evidence>
<comment type="pathway">
    <text evidence="1 13">Cofactor biosynthesis; biotin biosynthesis; biotin from 7,8-diaminononanoate: step 2/2.</text>
</comment>
<keyword evidence="8 13" id="KW-0479">Metal-binding</keyword>
<evidence type="ECO:0000256" key="6">
    <source>
        <dbReference type="ARBA" id="ARBA00022691"/>
    </source>
</evidence>
<dbReference type="RefSeq" id="WP_207562007.1">
    <property type="nucleotide sequence ID" value="NZ_CP046072.1"/>
</dbReference>
<dbReference type="InterPro" id="IPR002684">
    <property type="entry name" value="Biotin_synth/BioAB"/>
</dbReference>
<evidence type="ECO:0000256" key="2">
    <source>
        <dbReference type="ARBA" id="ARBA00010765"/>
    </source>
</evidence>
<keyword evidence="4 13" id="KW-0004">4Fe-4S</keyword>
<name>A0A975AYA8_9BACT</name>
<protein>
    <recommendedName>
        <fullName evidence="3 13">Biotin synthase</fullName>
        <ecNumber evidence="3 13">2.8.1.6</ecNumber>
    </recommendedName>
</protein>
<evidence type="ECO:0000256" key="7">
    <source>
        <dbReference type="ARBA" id="ARBA00022714"/>
    </source>
</evidence>
<comment type="cofactor">
    <cofactor evidence="14">
        <name>[2Fe-2S] cluster</name>
        <dbReference type="ChEBI" id="CHEBI:190135"/>
    </cofactor>
    <text evidence="14">Binds 1 [2Fe-2S] cluster. The cluster is coordinated with 3 cysteines and 1 arginine.</text>
</comment>
<accession>A0A975AYA8</accession>
<feature type="binding site" evidence="13 14">
    <location>
        <position position="22"/>
    </location>
    <ligand>
        <name>[4Fe-4S] cluster</name>
        <dbReference type="ChEBI" id="CHEBI:49883"/>
        <note>4Fe-4S-S-AdoMet</note>
    </ligand>
</feature>
<dbReference type="PIRSF" id="PIRSF001619">
    <property type="entry name" value="Biotin_synth"/>
    <property type="match status" value="1"/>
</dbReference>
<evidence type="ECO:0000256" key="1">
    <source>
        <dbReference type="ARBA" id="ARBA00004942"/>
    </source>
</evidence>